<name>A0ABQ1NWM5_9MICC</name>
<protein>
    <submittedName>
        <fullName evidence="2">Uncharacterized protein</fullName>
    </submittedName>
</protein>
<dbReference type="EMBL" id="BMJI01000001">
    <property type="protein sequence ID" value="GGC81865.1"/>
    <property type="molecule type" value="Genomic_DNA"/>
</dbReference>
<reference evidence="3" key="1">
    <citation type="journal article" date="2019" name="Int. J. Syst. Evol. Microbiol.">
        <title>The Global Catalogue of Microorganisms (GCM) 10K type strain sequencing project: providing services to taxonomists for standard genome sequencing and annotation.</title>
        <authorList>
            <consortium name="The Broad Institute Genomics Platform"/>
            <consortium name="The Broad Institute Genome Sequencing Center for Infectious Disease"/>
            <person name="Wu L."/>
            <person name="Ma J."/>
        </authorList>
    </citation>
    <scope>NUCLEOTIDE SEQUENCE [LARGE SCALE GENOMIC DNA]</scope>
    <source>
        <strain evidence="3">CGMCC 1.15480</strain>
    </source>
</reference>
<dbReference type="RefSeq" id="WP_268236850.1">
    <property type="nucleotide sequence ID" value="NZ_BMJI01000001.1"/>
</dbReference>
<gene>
    <name evidence="2" type="ORF">GCM10011512_05770</name>
</gene>
<keyword evidence="1" id="KW-1133">Transmembrane helix</keyword>
<accession>A0ABQ1NWM5</accession>
<keyword evidence="1" id="KW-0472">Membrane</keyword>
<proteinExistence type="predicted"/>
<keyword evidence="1" id="KW-0812">Transmembrane</keyword>
<organism evidence="2 3">
    <name type="scientific">Tersicoccus solisilvae</name>
    <dbReference type="NCBI Taxonomy" id="1882339"/>
    <lineage>
        <taxon>Bacteria</taxon>
        <taxon>Bacillati</taxon>
        <taxon>Actinomycetota</taxon>
        <taxon>Actinomycetes</taxon>
        <taxon>Micrococcales</taxon>
        <taxon>Micrococcaceae</taxon>
        <taxon>Tersicoccus</taxon>
    </lineage>
</organism>
<evidence type="ECO:0000313" key="3">
    <source>
        <dbReference type="Proteomes" id="UP000597761"/>
    </source>
</evidence>
<keyword evidence="3" id="KW-1185">Reference proteome</keyword>
<dbReference type="Proteomes" id="UP000597761">
    <property type="component" value="Unassembled WGS sequence"/>
</dbReference>
<sequence>MQPWLAIAAYVVVAAIWLIPDARFERQLAREADDAATADPAT</sequence>
<evidence type="ECO:0000256" key="1">
    <source>
        <dbReference type="SAM" id="Phobius"/>
    </source>
</evidence>
<feature type="transmembrane region" description="Helical" evidence="1">
    <location>
        <begin position="6"/>
        <end position="24"/>
    </location>
</feature>
<comment type="caution">
    <text evidence="2">The sequence shown here is derived from an EMBL/GenBank/DDBJ whole genome shotgun (WGS) entry which is preliminary data.</text>
</comment>
<evidence type="ECO:0000313" key="2">
    <source>
        <dbReference type="EMBL" id="GGC81865.1"/>
    </source>
</evidence>